<evidence type="ECO:0000313" key="2">
    <source>
        <dbReference type="Proteomes" id="UP001219355"/>
    </source>
</evidence>
<keyword evidence="2" id="KW-1185">Reference proteome</keyword>
<dbReference type="Proteomes" id="UP001219355">
    <property type="component" value="Chromosome 1"/>
</dbReference>
<accession>A0AAF0DDY3</accession>
<sequence>MNLVKSRIFVQRFTSACEDAESSGQRELDISFLFNDEEIPSDIIDSRVTISKCIKACIQQWNLDPTECQIIPFIPPLAPLDGQLAAWFMSLLDKSNLVEARVRRRFYHLLFYKMKKACDTVSTDGIQMLTQLIWLSKVPFTMQEIHDYLPSIVDGGERYSLISEDLGGPGVLFLLPEQKGDSNWLAKLPKGETARTKEKRTCILNNLRDGGIISAANGLDAHAAARKILKHYLERFDAMVSCIHGVSLLNGNAQGILPPRDSAPPLFDPPDCIQTVQHELSGTLPQKSTSVIPGSSSCMQGIKGIQHDYSGSPLQDSSLLFFDPSHYMQTVPAQPSGTLFQDPASSIFDPSEYMQTVPESQHGLPETLTQHSASLVFDPSEYMQAFPELHDSHCGIPPQDSAPSIFDPSDYMQTAHHEPSEVLFQGVSPLFDPSEYMQVVPELQPPGVLTQDSATPIFDPSDYMQAAQVSHMDIHGFPPIR</sequence>
<gene>
    <name evidence="1" type="ORF">PRK78_002321</name>
</gene>
<dbReference type="EMBL" id="CP120627">
    <property type="protein sequence ID" value="WEW56866.1"/>
    <property type="molecule type" value="Genomic_DNA"/>
</dbReference>
<evidence type="ECO:0000313" key="1">
    <source>
        <dbReference type="EMBL" id="WEW56866.1"/>
    </source>
</evidence>
<protein>
    <submittedName>
        <fullName evidence="1">Uncharacterized protein</fullName>
    </submittedName>
</protein>
<proteinExistence type="predicted"/>
<reference evidence="1" key="1">
    <citation type="submission" date="2023-03" db="EMBL/GenBank/DDBJ databases">
        <title>Emydomyces testavorans Genome Sequence.</title>
        <authorList>
            <person name="Hoyer L."/>
        </authorList>
    </citation>
    <scope>NUCLEOTIDE SEQUENCE</scope>
    <source>
        <strain evidence="1">16-2883</strain>
    </source>
</reference>
<dbReference type="AlphaFoldDB" id="A0AAF0DDY3"/>
<name>A0AAF0DDY3_9EURO</name>
<organism evidence="1 2">
    <name type="scientific">Emydomyces testavorans</name>
    <dbReference type="NCBI Taxonomy" id="2070801"/>
    <lineage>
        <taxon>Eukaryota</taxon>
        <taxon>Fungi</taxon>
        <taxon>Dikarya</taxon>
        <taxon>Ascomycota</taxon>
        <taxon>Pezizomycotina</taxon>
        <taxon>Eurotiomycetes</taxon>
        <taxon>Eurotiomycetidae</taxon>
        <taxon>Onygenales</taxon>
        <taxon>Nannizziopsiaceae</taxon>
        <taxon>Emydomyces</taxon>
    </lineage>
</organism>